<keyword evidence="2" id="KW-1185">Reference proteome</keyword>
<organism evidence="1 2">
    <name type="scientific">Koribacter versatilis (strain Ellin345)</name>
    <dbReference type="NCBI Taxonomy" id="204669"/>
    <lineage>
        <taxon>Bacteria</taxon>
        <taxon>Pseudomonadati</taxon>
        <taxon>Acidobacteriota</taxon>
        <taxon>Terriglobia</taxon>
        <taxon>Terriglobales</taxon>
        <taxon>Candidatus Korobacteraceae</taxon>
        <taxon>Candidatus Korobacter</taxon>
    </lineage>
</organism>
<evidence type="ECO:0000313" key="2">
    <source>
        <dbReference type="Proteomes" id="UP000002432"/>
    </source>
</evidence>
<evidence type="ECO:0000313" key="1">
    <source>
        <dbReference type="EMBL" id="ABF41369.1"/>
    </source>
</evidence>
<reference evidence="1 2" key="1">
    <citation type="journal article" date="2009" name="Appl. Environ. Microbiol.">
        <title>Three genomes from the phylum Acidobacteria provide insight into the lifestyles of these microorganisms in soils.</title>
        <authorList>
            <person name="Ward N.L."/>
            <person name="Challacombe J.F."/>
            <person name="Janssen P.H."/>
            <person name="Henrissat B."/>
            <person name="Coutinho P.M."/>
            <person name="Wu M."/>
            <person name="Xie G."/>
            <person name="Haft D.H."/>
            <person name="Sait M."/>
            <person name="Badger J."/>
            <person name="Barabote R.D."/>
            <person name="Bradley B."/>
            <person name="Brettin T.S."/>
            <person name="Brinkac L.M."/>
            <person name="Bruce D."/>
            <person name="Creasy T."/>
            <person name="Daugherty S.C."/>
            <person name="Davidsen T.M."/>
            <person name="DeBoy R.T."/>
            <person name="Detter J.C."/>
            <person name="Dodson R.J."/>
            <person name="Durkin A.S."/>
            <person name="Ganapathy A."/>
            <person name="Gwinn-Giglio M."/>
            <person name="Han C.S."/>
            <person name="Khouri H."/>
            <person name="Kiss H."/>
            <person name="Kothari S.P."/>
            <person name="Madupu R."/>
            <person name="Nelson K.E."/>
            <person name="Nelson W.C."/>
            <person name="Paulsen I."/>
            <person name="Penn K."/>
            <person name="Ren Q."/>
            <person name="Rosovitz M.J."/>
            <person name="Selengut J.D."/>
            <person name="Shrivastava S."/>
            <person name="Sullivan S.A."/>
            <person name="Tapia R."/>
            <person name="Thompson L.S."/>
            <person name="Watkins K.L."/>
            <person name="Yang Q."/>
            <person name="Yu C."/>
            <person name="Zafar N."/>
            <person name="Zhou L."/>
            <person name="Kuske C.R."/>
        </authorList>
    </citation>
    <scope>NUCLEOTIDE SEQUENCE [LARGE SCALE GENOMIC DNA]</scope>
    <source>
        <strain evidence="1 2">Ellin345</strain>
    </source>
</reference>
<dbReference type="AlphaFoldDB" id="Q1IP31"/>
<dbReference type="STRING" id="204669.Acid345_2368"/>
<dbReference type="Proteomes" id="UP000002432">
    <property type="component" value="Chromosome"/>
</dbReference>
<dbReference type="InterPro" id="IPR023393">
    <property type="entry name" value="START-like_dom_sf"/>
</dbReference>
<dbReference type="SUPFAM" id="SSF55961">
    <property type="entry name" value="Bet v1-like"/>
    <property type="match status" value="1"/>
</dbReference>
<dbReference type="OrthoDB" id="191189at2"/>
<dbReference type="KEGG" id="aba:Acid345_2368"/>
<dbReference type="Gene3D" id="3.30.530.20">
    <property type="match status" value="1"/>
</dbReference>
<accession>Q1IP31</accession>
<gene>
    <name evidence="1" type="ordered locus">Acid345_2368</name>
</gene>
<dbReference type="InterPro" id="IPR019587">
    <property type="entry name" value="Polyketide_cyclase/dehydratase"/>
</dbReference>
<dbReference type="HOGENOM" id="CLU_147350_0_0_0"/>
<dbReference type="Pfam" id="PF10604">
    <property type="entry name" value="Polyketide_cyc2"/>
    <property type="match status" value="1"/>
</dbReference>
<evidence type="ECO:0008006" key="3">
    <source>
        <dbReference type="Google" id="ProtNLM"/>
    </source>
</evidence>
<dbReference type="RefSeq" id="WP_011523170.1">
    <property type="nucleotide sequence ID" value="NC_008009.1"/>
</dbReference>
<name>Q1IP31_KORVE</name>
<dbReference type="EMBL" id="CP000360">
    <property type="protein sequence ID" value="ABF41369.1"/>
    <property type="molecule type" value="Genomic_DNA"/>
</dbReference>
<proteinExistence type="predicted"/>
<dbReference type="EnsemblBacteria" id="ABF41369">
    <property type="protein sequence ID" value="ABF41369"/>
    <property type="gene ID" value="Acid345_2368"/>
</dbReference>
<dbReference type="CDD" id="cd08862">
    <property type="entry name" value="SRPBCC_Smu440-like"/>
    <property type="match status" value="1"/>
</dbReference>
<sequence length="151" mass="17410">MRLEYSTVCNCKPEHIWQTFQRVEEWPRWSGVIANTQWIEGAPWQPGSQFQMQILQPIPVMFRPEVLECSPPGYVHWIGKTTALNAEQWFSFEAQPDGTTVMKTWQDFSGPASFMFGESVKTAITNIYVDLFRSLKEEAEKLARTAISDSE</sequence>
<protein>
    <recommendedName>
        <fullName evidence="3">Polyketide cyclase</fullName>
    </recommendedName>
</protein>